<sequence>MPLVLFLTFSLTLAFFYSNPLPPTSTHSCVHYSCEAIDCQEPLIRNAELKCSNPGQHFYNGDRCIISCNSGYVLQVHQEDDIIKTQISIVIGEAVRRSPAVWTGNAPKFA</sequence>
<evidence type="ECO:0000313" key="2">
    <source>
        <dbReference type="EMBL" id="MED6245577.1"/>
    </source>
</evidence>
<dbReference type="InterPro" id="IPR035976">
    <property type="entry name" value="Sushi/SCR/CCP_sf"/>
</dbReference>
<protein>
    <submittedName>
        <fullName evidence="2">Uncharacterized protein</fullName>
    </submittedName>
</protein>
<keyword evidence="1" id="KW-1015">Disulfide bond</keyword>
<evidence type="ECO:0000256" key="1">
    <source>
        <dbReference type="ARBA" id="ARBA00023157"/>
    </source>
</evidence>
<dbReference type="InterPro" id="IPR043543">
    <property type="entry name" value="PAPPA/PAPPA2"/>
</dbReference>
<comment type="caution">
    <text evidence="2">The sequence shown here is derived from an EMBL/GenBank/DDBJ whole genome shotgun (WGS) entry which is preliminary data.</text>
</comment>
<dbReference type="Gene3D" id="2.10.70.10">
    <property type="entry name" value="Complement Module, domain 1"/>
    <property type="match status" value="1"/>
</dbReference>
<dbReference type="SUPFAM" id="SSF57535">
    <property type="entry name" value="Complement control module/SCR domain"/>
    <property type="match status" value="1"/>
</dbReference>
<keyword evidence="3" id="KW-1185">Reference proteome</keyword>
<reference evidence="2 3" key="1">
    <citation type="submission" date="2021-07" db="EMBL/GenBank/DDBJ databases">
        <authorList>
            <person name="Palmer J.M."/>
        </authorList>
    </citation>
    <scope>NUCLEOTIDE SEQUENCE [LARGE SCALE GENOMIC DNA]</scope>
    <source>
        <strain evidence="2 3">AT_MEX2019</strain>
        <tissue evidence="2">Muscle</tissue>
    </source>
</reference>
<gene>
    <name evidence="2" type="ORF">ATANTOWER_004988</name>
</gene>
<organism evidence="2 3">
    <name type="scientific">Ataeniobius toweri</name>
    <dbReference type="NCBI Taxonomy" id="208326"/>
    <lineage>
        <taxon>Eukaryota</taxon>
        <taxon>Metazoa</taxon>
        <taxon>Chordata</taxon>
        <taxon>Craniata</taxon>
        <taxon>Vertebrata</taxon>
        <taxon>Euteleostomi</taxon>
        <taxon>Actinopterygii</taxon>
        <taxon>Neopterygii</taxon>
        <taxon>Teleostei</taxon>
        <taxon>Neoteleostei</taxon>
        <taxon>Acanthomorphata</taxon>
        <taxon>Ovalentaria</taxon>
        <taxon>Atherinomorphae</taxon>
        <taxon>Cyprinodontiformes</taxon>
        <taxon>Goodeidae</taxon>
        <taxon>Ataeniobius</taxon>
    </lineage>
</organism>
<dbReference type="EMBL" id="JAHUTI010040883">
    <property type="protein sequence ID" value="MED6245577.1"/>
    <property type="molecule type" value="Genomic_DNA"/>
</dbReference>
<dbReference type="PANTHER" id="PTHR46130:SF2">
    <property type="entry name" value="PAPPALYSIN-1"/>
    <property type="match status" value="1"/>
</dbReference>
<evidence type="ECO:0000313" key="3">
    <source>
        <dbReference type="Proteomes" id="UP001345963"/>
    </source>
</evidence>
<accession>A0ABU7B4U5</accession>
<dbReference type="PANTHER" id="PTHR46130">
    <property type="entry name" value="LAMGL DOMAIN-CONTAINING PROTEIN"/>
    <property type="match status" value="1"/>
</dbReference>
<name>A0ABU7B4U5_9TELE</name>
<dbReference type="InterPro" id="IPR000436">
    <property type="entry name" value="Sushi_SCR_CCP_dom"/>
</dbReference>
<dbReference type="Proteomes" id="UP001345963">
    <property type="component" value="Unassembled WGS sequence"/>
</dbReference>
<proteinExistence type="predicted"/>
<dbReference type="CDD" id="cd00033">
    <property type="entry name" value="CCP"/>
    <property type="match status" value="1"/>
</dbReference>